<feature type="transmembrane region" description="Helical" evidence="7">
    <location>
        <begin position="54"/>
        <end position="76"/>
    </location>
</feature>
<evidence type="ECO:0000313" key="8">
    <source>
        <dbReference type="EMBL" id="MBL0420615.1"/>
    </source>
</evidence>
<comment type="caution">
    <text evidence="8">The sequence shown here is derived from an EMBL/GenBank/DDBJ whole genome shotgun (WGS) entry which is preliminary data.</text>
</comment>
<comment type="subcellular location">
    <subcellularLocation>
        <location evidence="1">Cell membrane</location>
        <topology evidence="1">Multi-pass membrane protein</topology>
    </subcellularLocation>
</comment>
<keyword evidence="6 7" id="KW-0472">Membrane</keyword>
<feature type="transmembrane region" description="Helical" evidence="7">
    <location>
        <begin position="20"/>
        <end position="42"/>
    </location>
</feature>
<dbReference type="InterPro" id="IPR052049">
    <property type="entry name" value="Electron_transfer_protein"/>
</dbReference>
<comment type="similarity">
    <text evidence="2">Belongs to the NrfD family.</text>
</comment>
<dbReference type="Pfam" id="PF03916">
    <property type="entry name" value="NrfD"/>
    <property type="match status" value="1"/>
</dbReference>
<dbReference type="Proteomes" id="UP000613011">
    <property type="component" value="Unassembled WGS sequence"/>
</dbReference>
<feature type="transmembrane region" description="Helical" evidence="7">
    <location>
        <begin position="244"/>
        <end position="264"/>
    </location>
</feature>
<dbReference type="Gene3D" id="1.20.1630.10">
    <property type="entry name" value="Formate dehydrogenase/DMSO reductase domain"/>
    <property type="match status" value="1"/>
</dbReference>
<dbReference type="PANTHER" id="PTHR34856:SF2">
    <property type="entry name" value="PROTEIN NRFD"/>
    <property type="match status" value="1"/>
</dbReference>
<evidence type="ECO:0000256" key="1">
    <source>
        <dbReference type="ARBA" id="ARBA00004651"/>
    </source>
</evidence>
<feature type="transmembrane region" description="Helical" evidence="7">
    <location>
        <begin position="178"/>
        <end position="203"/>
    </location>
</feature>
<protein>
    <submittedName>
        <fullName evidence="8">Polysulfide reductase NrfD</fullName>
    </submittedName>
</protein>
<gene>
    <name evidence="8" type="primary">nrfD</name>
    <name evidence="8" type="ORF">JI739_09695</name>
</gene>
<feature type="transmembrane region" description="Helical" evidence="7">
    <location>
        <begin position="96"/>
        <end position="119"/>
    </location>
</feature>
<feature type="transmembrane region" description="Helical" evidence="7">
    <location>
        <begin position="276"/>
        <end position="297"/>
    </location>
</feature>
<keyword evidence="4 7" id="KW-0812">Transmembrane</keyword>
<evidence type="ECO:0000256" key="4">
    <source>
        <dbReference type="ARBA" id="ARBA00022692"/>
    </source>
</evidence>
<organism evidence="8 9">
    <name type="scientific">Ramlibacter aurantiacus</name>
    <dbReference type="NCBI Taxonomy" id="2801330"/>
    <lineage>
        <taxon>Bacteria</taxon>
        <taxon>Pseudomonadati</taxon>
        <taxon>Pseudomonadota</taxon>
        <taxon>Betaproteobacteria</taxon>
        <taxon>Burkholderiales</taxon>
        <taxon>Comamonadaceae</taxon>
        <taxon>Ramlibacter</taxon>
    </lineage>
</organism>
<dbReference type="PANTHER" id="PTHR34856">
    <property type="entry name" value="PROTEIN NRFD"/>
    <property type="match status" value="1"/>
</dbReference>
<evidence type="ECO:0000256" key="5">
    <source>
        <dbReference type="ARBA" id="ARBA00022989"/>
    </source>
</evidence>
<feature type="transmembrane region" description="Helical" evidence="7">
    <location>
        <begin position="140"/>
        <end position="158"/>
    </location>
</feature>
<keyword evidence="5 7" id="KW-1133">Transmembrane helix</keyword>
<keyword evidence="3" id="KW-1003">Cell membrane</keyword>
<dbReference type="EMBL" id="JAEQNA010000002">
    <property type="protein sequence ID" value="MBL0420615.1"/>
    <property type="molecule type" value="Genomic_DNA"/>
</dbReference>
<dbReference type="RefSeq" id="WP_201683679.1">
    <property type="nucleotide sequence ID" value="NZ_JAEQNA010000002.1"/>
</dbReference>
<dbReference type="AlphaFoldDB" id="A0A936ZT20"/>
<evidence type="ECO:0000256" key="7">
    <source>
        <dbReference type="SAM" id="Phobius"/>
    </source>
</evidence>
<reference evidence="8" key="1">
    <citation type="submission" date="2021-01" db="EMBL/GenBank/DDBJ databases">
        <title>Ramlibacter sp. strain AW1 16S ribosomal RNA gene Genome sequencing and assembly.</title>
        <authorList>
            <person name="Kang M."/>
        </authorList>
    </citation>
    <scope>NUCLEOTIDE SEQUENCE</scope>
    <source>
        <strain evidence="8">AW1</strain>
    </source>
</reference>
<evidence type="ECO:0000256" key="2">
    <source>
        <dbReference type="ARBA" id="ARBA00008929"/>
    </source>
</evidence>
<evidence type="ECO:0000313" key="9">
    <source>
        <dbReference type="Proteomes" id="UP000613011"/>
    </source>
</evidence>
<sequence length="303" mass="33242">MVGAPSSTWFTASPHWHWLIVLYFILGALAGGTYFLSAMIDLTRREADRRLARLGYYITLPLLLVIGVVLIVDLARPDRFWHLLVANHTLRPMFKWWVPMSTGSWAVPLLGFFSLLSFVASFAEHRRPDWRTARRLRPPGWLGVLVAVPGALVALYVTGYTGVMLSVLNRPVWSDTPLFGLLFVVSAVTMSAALLTLGARWLRWQSPAVAALHRIWVWLLVVQVAVLVALFVSLGPAARGWLNVWGVVLALGIAIGIVLPLLAAMRRRGSRAEAGLPLAAALVLAGGFMVRAAVVFVPEANTP</sequence>
<keyword evidence="9" id="KW-1185">Reference proteome</keyword>
<proteinExistence type="inferred from homology"/>
<evidence type="ECO:0000256" key="6">
    <source>
        <dbReference type="ARBA" id="ARBA00023136"/>
    </source>
</evidence>
<feature type="transmembrane region" description="Helical" evidence="7">
    <location>
        <begin position="215"/>
        <end position="238"/>
    </location>
</feature>
<evidence type="ECO:0000256" key="3">
    <source>
        <dbReference type="ARBA" id="ARBA00022475"/>
    </source>
</evidence>
<dbReference type="InterPro" id="IPR005614">
    <property type="entry name" value="NrfD-like"/>
</dbReference>
<dbReference type="GO" id="GO:0005886">
    <property type="term" value="C:plasma membrane"/>
    <property type="evidence" value="ECO:0007669"/>
    <property type="project" value="UniProtKB-SubCell"/>
</dbReference>
<name>A0A936ZT20_9BURK</name>
<accession>A0A936ZT20</accession>